<dbReference type="InterPro" id="IPR005302">
    <property type="entry name" value="MoCF_Sase_C"/>
</dbReference>
<name>A0A9N9PTN1_9HELO</name>
<sequence length="412" mass="45345">MITDILIPSQNGGFLLGALAIFLSSLSYLVLSQSSHLSSRKAKRAKAMKDTFISISQQSKDIPNTEATNHAPNTMKITQLYIHPIKSLRSLPVSSALLTPTGFAHDRTFMLLHKQPSGELKNMHIANYPSMSLFHPSLSPDATKLVIEHRKPGSLTPSGPNLELDLEPSCSGLEEVKVDMHSSPTTGYNMGAEANDWFSARFGFPVILTYWGGNPRAVLGNLPGRPSNEGPKPQSGLTKLLSHIPLIEDYLKADSNEKIAFNDCFPYLVISLPSFQNVSSRLPPGASMDITKFRSNIVVSTSLPAWDEDLWGSIQFPSSGTEIILTSNCGRCKSLNVDYRTGEHGKTDDVKVYHRLQKDRRVDQGVKYSPVFGRYGVLGKGGEGVVLRVGDEVRVGERLEKTTRFYWPGITN</sequence>
<dbReference type="Pfam" id="PF03476">
    <property type="entry name" value="MOSC_N"/>
    <property type="match status" value="1"/>
</dbReference>
<dbReference type="PROSITE" id="PS51340">
    <property type="entry name" value="MOSC"/>
    <property type="match status" value="1"/>
</dbReference>
<accession>A0A9N9PTN1</accession>
<dbReference type="SUPFAM" id="SSF141673">
    <property type="entry name" value="MOSC N-terminal domain-like"/>
    <property type="match status" value="1"/>
</dbReference>
<keyword evidence="1" id="KW-0472">Membrane</keyword>
<dbReference type="EMBL" id="CAJVRL010000057">
    <property type="protein sequence ID" value="CAG8954698.1"/>
    <property type="molecule type" value="Genomic_DNA"/>
</dbReference>
<feature type="domain" description="MOSC" evidence="2">
    <location>
        <begin position="238"/>
        <end position="396"/>
    </location>
</feature>
<keyword evidence="1" id="KW-0812">Transmembrane</keyword>
<dbReference type="InterPro" id="IPR011037">
    <property type="entry name" value="Pyrv_Knase-like_insert_dom_sf"/>
</dbReference>
<feature type="transmembrane region" description="Helical" evidence="1">
    <location>
        <begin position="12"/>
        <end position="31"/>
    </location>
</feature>
<dbReference type="InterPro" id="IPR005303">
    <property type="entry name" value="MOCOS_middle"/>
</dbReference>
<dbReference type="Pfam" id="PF03473">
    <property type="entry name" value="MOSC"/>
    <property type="match status" value="1"/>
</dbReference>
<protein>
    <recommendedName>
        <fullName evidence="2">MOSC domain-containing protein</fullName>
    </recommendedName>
</protein>
<evidence type="ECO:0000313" key="3">
    <source>
        <dbReference type="EMBL" id="CAG8954698.1"/>
    </source>
</evidence>
<evidence type="ECO:0000256" key="1">
    <source>
        <dbReference type="SAM" id="Phobius"/>
    </source>
</evidence>
<dbReference type="GO" id="GO:0030170">
    <property type="term" value="F:pyridoxal phosphate binding"/>
    <property type="evidence" value="ECO:0007669"/>
    <property type="project" value="InterPro"/>
</dbReference>
<dbReference type="GO" id="GO:0030151">
    <property type="term" value="F:molybdenum ion binding"/>
    <property type="evidence" value="ECO:0007669"/>
    <property type="project" value="InterPro"/>
</dbReference>
<gene>
    <name evidence="3" type="ORF">HYFRA_00004620</name>
</gene>
<dbReference type="AlphaFoldDB" id="A0A9N9PTN1"/>
<dbReference type="GO" id="GO:0003824">
    <property type="term" value="F:catalytic activity"/>
    <property type="evidence" value="ECO:0007669"/>
    <property type="project" value="InterPro"/>
</dbReference>
<organism evidence="3 4">
    <name type="scientific">Hymenoscyphus fraxineus</name>
    <dbReference type="NCBI Taxonomy" id="746836"/>
    <lineage>
        <taxon>Eukaryota</taxon>
        <taxon>Fungi</taxon>
        <taxon>Dikarya</taxon>
        <taxon>Ascomycota</taxon>
        <taxon>Pezizomycotina</taxon>
        <taxon>Leotiomycetes</taxon>
        <taxon>Helotiales</taxon>
        <taxon>Helotiaceae</taxon>
        <taxon>Hymenoscyphus</taxon>
    </lineage>
</organism>
<evidence type="ECO:0000313" key="4">
    <source>
        <dbReference type="Proteomes" id="UP000696280"/>
    </source>
</evidence>
<dbReference type="PANTHER" id="PTHR14237">
    <property type="entry name" value="MOLYBDOPTERIN COFACTOR SULFURASE MOSC"/>
    <property type="match status" value="1"/>
</dbReference>
<keyword evidence="4" id="KW-1185">Reference proteome</keyword>
<evidence type="ECO:0000259" key="2">
    <source>
        <dbReference type="PROSITE" id="PS51340"/>
    </source>
</evidence>
<dbReference type="SUPFAM" id="SSF50800">
    <property type="entry name" value="PK beta-barrel domain-like"/>
    <property type="match status" value="1"/>
</dbReference>
<comment type="caution">
    <text evidence="3">The sequence shown here is derived from an EMBL/GenBank/DDBJ whole genome shotgun (WGS) entry which is preliminary data.</text>
</comment>
<dbReference type="PANTHER" id="PTHR14237:SF34">
    <property type="entry name" value="MOSC DOMAIN PROTEIN (AFU_ORTHOLOGUE AFUA_2G07820)"/>
    <property type="match status" value="1"/>
</dbReference>
<dbReference type="OrthoDB" id="17255at2759"/>
<proteinExistence type="predicted"/>
<keyword evidence="1" id="KW-1133">Transmembrane helix</keyword>
<reference evidence="3" key="1">
    <citation type="submission" date="2021-07" db="EMBL/GenBank/DDBJ databases">
        <authorList>
            <person name="Durling M."/>
        </authorList>
    </citation>
    <scope>NUCLEOTIDE SEQUENCE</scope>
</reference>
<dbReference type="Proteomes" id="UP000696280">
    <property type="component" value="Unassembled WGS sequence"/>
</dbReference>